<comment type="similarity">
    <text evidence="1">Belongs to the TonB-dependent receptor family.</text>
</comment>
<gene>
    <name evidence="3" type="ORF">KW502_10690</name>
</gene>
<keyword evidence="1" id="KW-0813">Transport</keyword>
<dbReference type="Proteomes" id="UP000719267">
    <property type="component" value="Unassembled WGS sequence"/>
</dbReference>
<dbReference type="PROSITE" id="PS52016">
    <property type="entry name" value="TONB_DEPENDENT_REC_3"/>
    <property type="match status" value="1"/>
</dbReference>
<dbReference type="NCBIfam" id="TIGR04057">
    <property type="entry name" value="SusC_RagA_signa"/>
    <property type="match status" value="1"/>
</dbReference>
<dbReference type="Pfam" id="PF07715">
    <property type="entry name" value="Plug"/>
    <property type="match status" value="1"/>
</dbReference>
<protein>
    <submittedName>
        <fullName evidence="3">TonB-dependent receptor</fullName>
    </submittedName>
</protein>
<keyword evidence="3" id="KW-0675">Receptor</keyword>
<feature type="domain" description="TonB-dependent receptor plug" evidence="2">
    <location>
        <begin position="121"/>
        <end position="226"/>
    </location>
</feature>
<evidence type="ECO:0000259" key="2">
    <source>
        <dbReference type="Pfam" id="PF07715"/>
    </source>
</evidence>
<dbReference type="NCBIfam" id="TIGR04056">
    <property type="entry name" value="OMP_RagA_SusC"/>
    <property type="match status" value="1"/>
</dbReference>
<name>A0ABS6W406_9FLAO</name>
<keyword evidence="4" id="KW-1185">Reference proteome</keyword>
<dbReference type="InterPro" id="IPR023996">
    <property type="entry name" value="TonB-dep_OMP_SusC/RagA"/>
</dbReference>
<proteinExistence type="inferred from homology"/>
<dbReference type="EMBL" id="JAHWDF010000011">
    <property type="protein sequence ID" value="MBW2962267.1"/>
    <property type="molecule type" value="Genomic_DNA"/>
</dbReference>
<organism evidence="3 4">
    <name type="scientific">Mesonia aestuariivivens</name>
    <dbReference type="NCBI Taxonomy" id="2796128"/>
    <lineage>
        <taxon>Bacteria</taxon>
        <taxon>Pseudomonadati</taxon>
        <taxon>Bacteroidota</taxon>
        <taxon>Flavobacteriia</taxon>
        <taxon>Flavobacteriales</taxon>
        <taxon>Flavobacteriaceae</taxon>
        <taxon>Mesonia</taxon>
    </lineage>
</organism>
<dbReference type="PANTHER" id="PTHR30069:SF37">
    <property type="entry name" value="FERRIC VIBRIOBACTIN RECEPTOR VIUA"/>
    <property type="match status" value="1"/>
</dbReference>
<keyword evidence="1" id="KW-0998">Cell outer membrane</keyword>
<dbReference type="PANTHER" id="PTHR30069">
    <property type="entry name" value="TONB-DEPENDENT OUTER MEMBRANE RECEPTOR"/>
    <property type="match status" value="1"/>
</dbReference>
<keyword evidence="1" id="KW-0472">Membrane</keyword>
<keyword evidence="1" id="KW-1134">Transmembrane beta strand</keyword>
<dbReference type="RefSeq" id="WP_219040552.1">
    <property type="nucleotide sequence ID" value="NZ_JAHWDF010000011.1"/>
</dbReference>
<keyword evidence="1" id="KW-0812">Transmembrane</keyword>
<sequence length="1019" mass="112351">MKSNHQQMNKILLLFLMFLSPFVIVAQTFSVSGNVKEAKTKMPMPGVNVLIKNTNKGVVTDFDGNFTLEKINKGDILVFSYIGFETQEISFTNQSTINVSLKPDSEALEEIVLVGYGQQVKKQVTGSVSTISETTIDDLEPTNVAQALQGTTSGVNVAMNGGAPGSTANIRIRGVSTNGESKPLIILDGFQYEGGLNTISPSDIESFTVLKDAQAAIYGTIGANGVILITTKKGRKNQKVQVSYEGYTGIQETTRKLSLLNAKEYTLYLNEAYASAGQDTPFSNINNLGIETDWQDEVFDQAIIRSHNFSVRGGEEKVSYSLSASNFYQEGIVAPDKANFERNTANLALDVDVSEKINLSTKLFYSSADAKDINSFALGSVLFNANNIAPIIDTSQDNLDGTIDLGNEVVNPLTQIRNTYNSSLTDRLSGTVQASIDYAKNLNLQGRVGFNSTNTRHRDFTPEFNYGAGKIYTTPISSVTLGKINDYDYTFDLFNTYENTFGENHSITFLLGTTVYQTKGEGLYGSRNDVNANSWQFADLSSAYGVGEDQTNSSYSYLLRRLSYFGRLQYSYKDKYLLSAMMRRDSSTKFAPNNKVAYFPSVTAGYVITEEEYFKSDFFNLIKLRGSYGVLGNDQIDDFLYLSLLNGEATYVLGPDQALVNGNALGALANPDLQWEEAKKLDVGLDIDFLDNKFSFVGDYFHNRRDNLLIPDIPVSGIYGTGAPGAGSPTINAGEVVNKGWEFALNYKQKFSDDFSISAGYNISFLDNEVTKVDNGTGYIEGGNFGVGQPAPSRMEVGFPMGYFYGYQTNGVFQTQDEVNAHPSQLVLGADAQPGDIRYVDLNEDGVIDENDRTNLGDPIPEVTMGLNFKINYKNFDLSAFSFASFGQEMVRNYERNQPNVNRLSYRLDRWTGPGTSNTVPRATIASTSNNAFSDFFVEDASFLRIQAITLGYTIPKSLTEKAFINKFRVYGKVDNVYTFTEYMGYDPTASTGDPIGQGIDYGFYPLPRTYSLGVNLQF</sequence>
<reference evidence="3 4" key="1">
    <citation type="submission" date="2021-07" db="EMBL/GenBank/DDBJ databases">
        <title>Mesonia aestuariivivens sp. nov., isolated from a tidal flat.</title>
        <authorList>
            <person name="Kim Y.-O."/>
            <person name="Yoon J.-H."/>
        </authorList>
    </citation>
    <scope>NUCLEOTIDE SEQUENCE [LARGE SCALE GENOMIC DNA]</scope>
    <source>
        <strain evidence="3 4">JHPTF-M18</strain>
    </source>
</reference>
<evidence type="ECO:0000313" key="3">
    <source>
        <dbReference type="EMBL" id="MBW2962267.1"/>
    </source>
</evidence>
<dbReference type="InterPro" id="IPR039426">
    <property type="entry name" value="TonB-dep_rcpt-like"/>
</dbReference>
<evidence type="ECO:0000256" key="1">
    <source>
        <dbReference type="PROSITE-ProRule" id="PRU01360"/>
    </source>
</evidence>
<dbReference type="InterPro" id="IPR012910">
    <property type="entry name" value="Plug_dom"/>
</dbReference>
<comment type="caution">
    <text evidence="3">The sequence shown here is derived from an EMBL/GenBank/DDBJ whole genome shotgun (WGS) entry which is preliminary data.</text>
</comment>
<dbReference type="Pfam" id="PF13715">
    <property type="entry name" value="CarbopepD_reg_2"/>
    <property type="match status" value="1"/>
</dbReference>
<evidence type="ECO:0000313" key="4">
    <source>
        <dbReference type="Proteomes" id="UP000719267"/>
    </source>
</evidence>
<accession>A0ABS6W406</accession>
<dbReference type="InterPro" id="IPR023997">
    <property type="entry name" value="TonB-dep_OMP_SusC/RagA_CS"/>
</dbReference>
<comment type="subcellular location">
    <subcellularLocation>
        <location evidence="1">Cell outer membrane</location>
        <topology evidence="1">Multi-pass membrane protein</topology>
    </subcellularLocation>
</comment>